<keyword evidence="3" id="KW-1185">Reference proteome</keyword>
<dbReference type="AlphaFoldDB" id="A0A1Y2IK47"/>
<feature type="region of interest" description="Disordered" evidence="1">
    <location>
        <begin position="1"/>
        <end position="28"/>
    </location>
</feature>
<feature type="region of interest" description="Disordered" evidence="1">
    <location>
        <begin position="103"/>
        <end position="133"/>
    </location>
</feature>
<evidence type="ECO:0000313" key="2">
    <source>
        <dbReference type="EMBL" id="OSD00601.1"/>
    </source>
</evidence>
<reference evidence="2 3" key="1">
    <citation type="journal article" date="2015" name="Biotechnol. Biofuels">
        <title>Enhanced degradation of softwood versus hardwood by the white-rot fungus Pycnoporus coccineus.</title>
        <authorList>
            <person name="Couturier M."/>
            <person name="Navarro D."/>
            <person name="Chevret D."/>
            <person name="Henrissat B."/>
            <person name="Piumi F."/>
            <person name="Ruiz-Duenas F.J."/>
            <person name="Martinez A.T."/>
            <person name="Grigoriev I.V."/>
            <person name="Riley R."/>
            <person name="Lipzen A."/>
            <person name="Berrin J.G."/>
            <person name="Master E.R."/>
            <person name="Rosso M.N."/>
        </authorList>
    </citation>
    <scope>NUCLEOTIDE SEQUENCE [LARGE SCALE GENOMIC DNA]</scope>
    <source>
        <strain evidence="2 3">BRFM310</strain>
    </source>
</reference>
<dbReference type="EMBL" id="KZ084117">
    <property type="protein sequence ID" value="OSD00601.1"/>
    <property type="molecule type" value="Genomic_DNA"/>
</dbReference>
<gene>
    <name evidence="2" type="ORF">PYCCODRAFT_668056</name>
</gene>
<protein>
    <submittedName>
        <fullName evidence="2">Uncharacterized protein</fullName>
    </submittedName>
</protein>
<evidence type="ECO:0000256" key="1">
    <source>
        <dbReference type="SAM" id="MobiDB-lite"/>
    </source>
</evidence>
<name>A0A1Y2IK47_TRAC3</name>
<sequence>MSDRHGNSPLARVSARMGEASRAMPERSRWNEMSLTALICLHSCLSDIGDPCTTTSPNATSYASNGDIAHIPGRPGAWSERTNIWASARKILESSVRGAWGTVGRERTSMGGKARGRWQGDTPNKLLGPRRGG</sequence>
<evidence type="ECO:0000313" key="3">
    <source>
        <dbReference type="Proteomes" id="UP000193067"/>
    </source>
</evidence>
<dbReference type="Proteomes" id="UP000193067">
    <property type="component" value="Unassembled WGS sequence"/>
</dbReference>
<proteinExistence type="predicted"/>
<accession>A0A1Y2IK47</accession>
<organism evidence="2 3">
    <name type="scientific">Trametes coccinea (strain BRFM310)</name>
    <name type="common">Pycnoporus coccineus</name>
    <dbReference type="NCBI Taxonomy" id="1353009"/>
    <lineage>
        <taxon>Eukaryota</taxon>
        <taxon>Fungi</taxon>
        <taxon>Dikarya</taxon>
        <taxon>Basidiomycota</taxon>
        <taxon>Agaricomycotina</taxon>
        <taxon>Agaricomycetes</taxon>
        <taxon>Polyporales</taxon>
        <taxon>Polyporaceae</taxon>
        <taxon>Trametes</taxon>
    </lineage>
</organism>